<name>A0A1Q3B694_CEPFO</name>
<organism evidence="2 3">
    <name type="scientific">Cephalotus follicularis</name>
    <name type="common">Albany pitcher plant</name>
    <dbReference type="NCBI Taxonomy" id="3775"/>
    <lineage>
        <taxon>Eukaryota</taxon>
        <taxon>Viridiplantae</taxon>
        <taxon>Streptophyta</taxon>
        <taxon>Embryophyta</taxon>
        <taxon>Tracheophyta</taxon>
        <taxon>Spermatophyta</taxon>
        <taxon>Magnoliopsida</taxon>
        <taxon>eudicotyledons</taxon>
        <taxon>Gunneridae</taxon>
        <taxon>Pentapetalae</taxon>
        <taxon>rosids</taxon>
        <taxon>fabids</taxon>
        <taxon>Oxalidales</taxon>
        <taxon>Cephalotaceae</taxon>
        <taxon>Cephalotus</taxon>
    </lineage>
</organism>
<dbReference type="InParanoid" id="A0A1Q3B694"/>
<feature type="domain" description="GAG-pre-integrase" evidence="1">
    <location>
        <begin position="20"/>
        <end position="90"/>
    </location>
</feature>
<evidence type="ECO:0000313" key="2">
    <source>
        <dbReference type="EMBL" id="GAV63313.1"/>
    </source>
</evidence>
<evidence type="ECO:0000259" key="1">
    <source>
        <dbReference type="Pfam" id="PF13976"/>
    </source>
</evidence>
<keyword evidence="3" id="KW-1185">Reference proteome</keyword>
<accession>A0A1Q3B694</accession>
<reference evidence="3" key="1">
    <citation type="submission" date="2016-04" db="EMBL/GenBank/DDBJ databases">
        <title>Cephalotus genome sequencing.</title>
        <authorList>
            <person name="Fukushima K."/>
            <person name="Hasebe M."/>
            <person name="Fang X."/>
        </authorList>
    </citation>
    <scope>NUCLEOTIDE SEQUENCE [LARGE SCALE GENOMIC DNA]</scope>
    <source>
        <strain evidence="3">cv. St1</strain>
    </source>
</reference>
<evidence type="ECO:0000313" key="3">
    <source>
        <dbReference type="Proteomes" id="UP000187406"/>
    </source>
</evidence>
<dbReference type="OrthoDB" id="1751483at2759"/>
<protein>
    <submittedName>
        <fullName evidence="2">Gag_pre-integrs domain-containing protein</fullName>
    </submittedName>
</protein>
<dbReference type="PANTHER" id="PTHR42648:SF28">
    <property type="entry name" value="TRANSPOSON-ENCODED PROTEIN WITH RIBONUCLEASE H-LIKE AND RETROVIRUS ZINC FINGER-LIKE DOMAINS"/>
    <property type="match status" value="1"/>
</dbReference>
<dbReference type="EMBL" id="BDDD01000302">
    <property type="protein sequence ID" value="GAV63313.1"/>
    <property type="molecule type" value="Genomic_DNA"/>
</dbReference>
<sequence length="172" mass="18972">GVIKVIRGALVVMKGKKFYGLYLLQGNTVLGTAAVASSSVDKDADTTRLWHMHLGHMSERGLQILSKKGLLDGMKSGKLDFCELCVYEKQCRVKFSTAIHQTKDVLDYIHSDLWGLSSQASLGGSQYLMTLIDDYSNAAFGNAFCVTKRSSDNRVLQNATKLLFGIKYKTPL</sequence>
<dbReference type="AlphaFoldDB" id="A0A1Q3B694"/>
<proteinExistence type="predicted"/>
<dbReference type="Proteomes" id="UP000187406">
    <property type="component" value="Unassembled WGS sequence"/>
</dbReference>
<gene>
    <name evidence="2" type="ORF">CFOL_v3_06832</name>
</gene>
<dbReference type="InterPro" id="IPR039537">
    <property type="entry name" value="Retrotran_Ty1/copia-like"/>
</dbReference>
<dbReference type="Pfam" id="PF13976">
    <property type="entry name" value="gag_pre-integrs"/>
    <property type="match status" value="1"/>
</dbReference>
<dbReference type="InterPro" id="IPR025724">
    <property type="entry name" value="GAG-pre-integrase_dom"/>
</dbReference>
<comment type="caution">
    <text evidence="2">The sequence shown here is derived from an EMBL/GenBank/DDBJ whole genome shotgun (WGS) entry which is preliminary data.</text>
</comment>
<dbReference type="PANTHER" id="PTHR42648">
    <property type="entry name" value="TRANSPOSASE, PUTATIVE-RELATED"/>
    <property type="match status" value="1"/>
</dbReference>
<feature type="non-terminal residue" evidence="2">
    <location>
        <position position="1"/>
    </location>
</feature>